<dbReference type="InterPro" id="IPR024500">
    <property type="entry name" value="DUF3074"/>
</dbReference>
<reference evidence="3" key="1">
    <citation type="journal article" date="2011" name="Nat. Commun.">
        <title>Effector diversification within compartments of the Leptosphaeria maculans genome affected by Repeat-Induced Point mutations.</title>
        <authorList>
            <person name="Rouxel T."/>
            <person name="Grandaubert J."/>
            <person name="Hane J.K."/>
            <person name="Hoede C."/>
            <person name="van de Wouw A.P."/>
            <person name="Couloux A."/>
            <person name="Dominguez V."/>
            <person name="Anthouard V."/>
            <person name="Bally P."/>
            <person name="Bourras S."/>
            <person name="Cozijnsen A.J."/>
            <person name="Ciuffetti L.M."/>
            <person name="Degrave A."/>
            <person name="Dilmaghani A."/>
            <person name="Duret L."/>
            <person name="Fudal I."/>
            <person name="Goodwin S.B."/>
            <person name="Gout L."/>
            <person name="Glaser N."/>
            <person name="Linglin J."/>
            <person name="Kema G.H.J."/>
            <person name="Lapalu N."/>
            <person name="Lawrence C.B."/>
            <person name="May K."/>
            <person name="Meyer M."/>
            <person name="Ollivier B."/>
            <person name="Poulain J."/>
            <person name="Schoch C.L."/>
            <person name="Simon A."/>
            <person name="Spatafora J.W."/>
            <person name="Stachowiak A."/>
            <person name="Turgeon B.G."/>
            <person name="Tyler B.M."/>
            <person name="Vincent D."/>
            <person name="Weissenbach J."/>
            <person name="Amselem J."/>
            <person name="Quesneville H."/>
            <person name="Oliver R.P."/>
            <person name="Wincker P."/>
            <person name="Balesdent M.-H."/>
            <person name="Howlett B.J."/>
        </authorList>
    </citation>
    <scope>NUCLEOTIDE SEQUENCE [LARGE SCALE GENOMIC DNA]</scope>
    <source>
        <strain evidence="3">JN3 / isolate v23.1.3 / race Av1-4-5-6-7-8</strain>
    </source>
</reference>
<dbReference type="HOGENOM" id="CLU_690921_0_0_1"/>
<dbReference type="eggNOG" id="ENOG502QTT5">
    <property type="taxonomic scope" value="Eukaryota"/>
</dbReference>
<feature type="domain" description="DUF3074" evidence="1">
    <location>
        <begin position="130"/>
        <end position="376"/>
    </location>
</feature>
<evidence type="ECO:0000313" key="2">
    <source>
        <dbReference type="EMBL" id="CBX90311.1"/>
    </source>
</evidence>
<keyword evidence="3" id="KW-1185">Reference proteome</keyword>
<accession>E4ZG91</accession>
<protein>
    <recommendedName>
        <fullName evidence="1">DUF3074 domain-containing protein</fullName>
    </recommendedName>
</protein>
<dbReference type="Proteomes" id="UP000002668">
    <property type="component" value="Genome"/>
</dbReference>
<dbReference type="PANTHER" id="PTHR40370:SF1">
    <property type="entry name" value="DUF3074 DOMAIN-CONTAINING PROTEIN"/>
    <property type="match status" value="1"/>
</dbReference>
<dbReference type="EMBL" id="FP929064">
    <property type="protein sequence ID" value="CBX90311.1"/>
    <property type="molecule type" value="Genomic_DNA"/>
</dbReference>
<sequence>MAGPTVHQRRDSGISQYLNLSRLGLSHLPPHPEFPESLRNDQISLSQFLNNLIAEVGRVKLNEDFTEYGTWTPKDSESPLMPYIIMPPPSSSNLAEAKNDPVSFQSHGTETINVPIEVQKWVKRMNNTSWSGRSSHHLGTQIQYKELDELLSQDHGHKEAQYTPNLYDANELLAWSSEDLEKAVAELTCTERAERVQMSIFQMFHKMPKVAGAHFLNDRVFHVLIVTLHSTFVLPNPDVSVTRRQSITVQLPIDYDSFRNVETIMRRSHLQQKGSGRYYLPQSSPQYPISAKQKKRKGNKLVEGNYVSLEHLHEANLDWDAARTDREASTQTDTDYCHEWRMMTLSTAGGVTRYAPQGKQVKETLEAIAGDVYEAIECIQKQRYAKIGLRRPERQRPFT</sequence>
<evidence type="ECO:0000259" key="1">
    <source>
        <dbReference type="Pfam" id="PF11274"/>
    </source>
</evidence>
<evidence type="ECO:0000313" key="3">
    <source>
        <dbReference type="Proteomes" id="UP000002668"/>
    </source>
</evidence>
<dbReference type="GeneID" id="13292285"/>
<organism evidence="2 3">
    <name type="scientific">Leptosphaeria maculans (strain JN3 / isolate v23.1.3 / race Av1-4-5-6-7-8)</name>
    <name type="common">Blackleg fungus</name>
    <name type="synonym">Phoma lingam</name>
    <dbReference type="NCBI Taxonomy" id="985895"/>
    <lineage>
        <taxon>Eukaryota</taxon>
        <taxon>Fungi</taxon>
        <taxon>Dikarya</taxon>
        <taxon>Ascomycota</taxon>
        <taxon>Pezizomycotina</taxon>
        <taxon>Dothideomycetes</taxon>
        <taxon>Pleosporomycetidae</taxon>
        <taxon>Pleosporales</taxon>
        <taxon>Pleosporineae</taxon>
        <taxon>Leptosphaeriaceae</taxon>
        <taxon>Plenodomus</taxon>
        <taxon>Plenodomus lingam/Leptosphaeria maculans species complex</taxon>
    </lineage>
</organism>
<dbReference type="InParanoid" id="E4ZG91"/>
<dbReference type="AlphaFoldDB" id="E4ZG91"/>
<dbReference type="OrthoDB" id="6423603at2759"/>
<gene>
    <name evidence="2" type="ORF">LEMA_P064370.1</name>
</gene>
<dbReference type="OMA" id="MSIFQMF"/>
<dbReference type="STRING" id="985895.E4ZG91"/>
<name>E4ZG91_LEPMJ</name>
<dbReference type="PANTHER" id="PTHR40370">
    <property type="entry name" value="EXPRESSED PROTEIN"/>
    <property type="match status" value="1"/>
</dbReference>
<proteinExistence type="predicted"/>
<dbReference type="Pfam" id="PF11274">
    <property type="entry name" value="DUF3074"/>
    <property type="match status" value="1"/>
</dbReference>
<dbReference type="VEuPathDB" id="FungiDB:LEMA_P064370.1"/>